<dbReference type="PANTHER" id="PTHR18901">
    <property type="entry name" value="2-DEOXYGLUCOSE-6-PHOSPHATE PHOSPHATASE 2"/>
    <property type="match status" value="1"/>
</dbReference>
<comment type="similarity">
    <text evidence="1">Belongs to the HAD-like hydrolase superfamily. CbbY/CbbZ/Gph/YieH family.</text>
</comment>
<name>A0A5M6CNM6_9BACT</name>
<dbReference type="RefSeq" id="WP_150031253.1">
    <property type="nucleotide sequence ID" value="NZ_VWSH01000001.1"/>
</dbReference>
<dbReference type="NCBIfam" id="NF008087">
    <property type="entry name" value="PRK10826.1"/>
    <property type="match status" value="1"/>
</dbReference>
<dbReference type="GO" id="GO:0046872">
    <property type="term" value="F:metal ion binding"/>
    <property type="evidence" value="ECO:0007669"/>
    <property type="project" value="UniProtKB-KW"/>
</dbReference>
<protein>
    <submittedName>
        <fullName evidence="4">Hexitol phosphatase HxpB</fullName>
    </submittedName>
</protein>
<dbReference type="InterPro" id="IPR006439">
    <property type="entry name" value="HAD-SF_hydro_IA"/>
</dbReference>
<evidence type="ECO:0000313" key="5">
    <source>
        <dbReference type="Proteomes" id="UP000323632"/>
    </source>
</evidence>
<dbReference type="SFLD" id="SFLDS00003">
    <property type="entry name" value="Haloacid_Dehalogenase"/>
    <property type="match status" value="1"/>
</dbReference>
<reference evidence="4 5" key="1">
    <citation type="submission" date="2019-09" db="EMBL/GenBank/DDBJ databases">
        <title>Genome sequence and assembly of Taibaiella sp.</title>
        <authorList>
            <person name="Chhetri G."/>
        </authorList>
    </citation>
    <scope>NUCLEOTIDE SEQUENCE [LARGE SCALE GENOMIC DNA]</scope>
    <source>
        <strain evidence="4 5">KVB11</strain>
    </source>
</reference>
<dbReference type="GO" id="GO:0016787">
    <property type="term" value="F:hydrolase activity"/>
    <property type="evidence" value="ECO:0007669"/>
    <property type="project" value="UniProtKB-KW"/>
</dbReference>
<dbReference type="SUPFAM" id="SSF56784">
    <property type="entry name" value="HAD-like"/>
    <property type="match status" value="1"/>
</dbReference>
<dbReference type="Gene3D" id="1.10.150.240">
    <property type="entry name" value="Putative phosphatase, domain 2"/>
    <property type="match status" value="1"/>
</dbReference>
<evidence type="ECO:0000256" key="1">
    <source>
        <dbReference type="ARBA" id="ARBA00006171"/>
    </source>
</evidence>
<dbReference type="InterPro" id="IPR023214">
    <property type="entry name" value="HAD_sf"/>
</dbReference>
<evidence type="ECO:0000313" key="4">
    <source>
        <dbReference type="EMBL" id="KAA5536677.1"/>
    </source>
</evidence>
<dbReference type="FunFam" id="3.40.50.1000:FF:000036">
    <property type="entry name" value="HAD family hydrolase"/>
    <property type="match status" value="1"/>
</dbReference>
<dbReference type="InterPro" id="IPR023198">
    <property type="entry name" value="PGP-like_dom2"/>
</dbReference>
<keyword evidence="2" id="KW-0479">Metal-binding</keyword>
<dbReference type="SFLD" id="SFLDG01129">
    <property type="entry name" value="C1.5:_HAD__Beta-PGM__Phosphata"/>
    <property type="match status" value="1"/>
</dbReference>
<dbReference type="InterPro" id="IPR041492">
    <property type="entry name" value="HAD_2"/>
</dbReference>
<accession>A0A5M6CNM6</accession>
<dbReference type="NCBIfam" id="TIGR01509">
    <property type="entry name" value="HAD-SF-IA-v3"/>
    <property type="match status" value="1"/>
</dbReference>
<dbReference type="AlphaFoldDB" id="A0A5M6CNM6"/>
<sequence length="217" mass="24380">MAAIFDMDGLLLDTEPLWGESMLQVATHYQVPIGADFFKHTTGLRIYEVTEYWQEKFPWPGNATSQQLAEDILDDIIARSKSHGGIMPGALELLQWLQSKDIKTGLATSSPTRMLQELITHFGLNEYFHTLTSADTALFGKPHPEVYLQCAHALNVSAWNCIALEDSVNGMISAKAARMKVVVVPEEHRFNDPKFGLADVKLHSLEDFDESLWFSLQ</sequence>
<keyword evidence="5" id="KW-1185">Reference proteome</keyword>
<dbReference type="Pfam" id="PF13419">
    <property type="entry name" value="HAD_2"/>
    <property type="match status" value="1"/>
</dbReference>
<dbReference type="Proteomes" id="UP000323632">
    <property type="component" value="Unassembled WGS sequence"/>
</dbReference>
<comment type="caution">
    <text evidence="4">The sequence shown here is derived from an EMBL/GenBank/DDBJ whole genome shotgun (WGS) entry which is preliminary data.</text>
</comment>
<dbReference type="SFLD" id="SFLDG01135">
    <property type="entry name" value="C1.5.6:_HAD__Beta-PGM__Phospha"/>
    <property type="match status" value="1"/>
</dbReference>
<dbReference type="EMBL" id="VWSH01000001">
    <property type="protein sequence ID" value="KAA5536677.1"/>
    <property type="molecule type" value="Genomic_DNA"/>
</dbReference>
<dbReference type="InterPro" id="IPR036412">
    <property type="entry name" value="HAD-like_sf"/>
</dbReference>
<proteinExistence type="inferred from homology"/>
<dbReference type="Gene3D" id="3.40.50.1000">
    <property type="entry name" value="HAD superfamily/HAD-like"/>
    <property type="match status" value="1"/>
</dbReference>
<evidence type="ECO:0000256" key="2">
    <source>
        <dbReference type="ARBA" id="ARBA00022723"/>
    </source>
</evidence>
<gene>
    <name evidence="4" type="primary">hxpB</name>
    <name evidence="4" type="ORF">F0919_03120</name>
</gene>
<evidence type="ECO:0000256" key="3">
    <source>
        <dbReference type="ARBA" id="ARBA00022801"/>
    </source>
</evidence>
<dbReference type="PANTHER" id="PTHR18901:SF38">
    <property type="entry name" value="PSEUDOURIDINE-5'-PHOSPHATASE"/>
    <property type="match status" value="1"/>
</dbReference>
<keyword evidence="3" id="KW-0378">Hydrolase</keyword>
<organism evidence="4 5">
    <name type="scientific">Taibaiella lutea</name>
    <dbReference type="NCBI Taxonomy" id="2608001"/>
    <lineage>
        <taxon>Bacteria</taxon>
        <taxon>Pseudomonadati</taxon>
        <taxon>Bacteroidota</taxon>
        <taxon>Chitinophagia</taxon>
        <taxon>Chitinophagales</taxon>
        <taxon>Chitinophagaceae</taxon>
        <taxon>Taibaiella</taxon>
    </lineage>
</organism>